<keyword evidence="4" id="KW-1185">Reference proteome</keyword>
<accession>A0A7R8UW73</accession>
<name>A0A7R8UW73_HERIL</name>
<evidence type="ECO:0000313" key="3">
    <source>
        <dbReference type="EMBL" id="CAD7088252.1"/>
    </source>
</evidence>
<dbReference type="AlphaFoldDB" id="A0A7R8UW73"/>
<feature type="compositionally biased region" description="Basic and acidic residues" evidence="1">
    <location>
        <begin position="98"/>
        <end position="113"/>
    </location>
</feature>
<evidence type="ECO:0000313" key="4">
    <source>
        <dbReference type="Proteomes" id="UP000594454"/>
    </source>
</evidence>
<evidence type="ECO:0000259" key="2">
    <source>
        <dbReference type="Pfam" id="PF15888"/>
    </source>
</evidence>
<organism evidence="3 4">
    <name type="scientific">Hermetia illucens</name>
    <name type="common">Black soldier fly</name>
    <dbReference type="NCBI Taxonomy" id="343691"/>
    <lineage>
        <taxon>Eukaryota</taxon>
        <taxon>Metazoa</taxon>
        <taxon>Ecdysozoa</taxon>
        <taxon>Arthropoda</taxon>
        <taxon>Hexapoda</taxon>
        <taxon>Insecta</taxon>
        <taxon>Pterygota</taxon>
        <taxon>Neoptera</taxon>
        <taxon>Endopterygota</taxon>
        <taxon>Diptera</taxon>
        <taxon>Brachycera</taxon>
        <taxon>Stratiomyomorpha</taxon>
        <taxon>Stratiomyidae</taxon>
        <taxon>Hermetiinae</taxon>
        <taxon>Hermetia</taxon>
    </lineage>
</organism>
<dbReference type="Proteomes" id="UP000594454">
    <property type="component" value="Chromosome 4"/>
</dbReference>
<protein>
    <recommendedName>
        <fullName evidence="2">Folded gastrulation N-terminal domain-containing protein</fullName>
    </recommendedName>
</protein>
<feature type="region of interest" description="Disordered" evidence="1">
    <location>
        <begin position="528"/>
        <end position="549"/>
    </location>
</feature>
<feature type="compositionally biased region" description="Low complexity" evidence="1">
    <location>
        <begin position="140"/>
        <end position="158"/>
    </location>
</feature>
<dbReference type="Pfam" id="PF15888">
    <property type="entry name" value="FOG_N"/>
    <property type="match status" value="1"/>
</dbReference>
<feature type="region of interest" description="Disordered" evidence="1">
    <location>
        <begin position="580"/>
        <end position="600"/>
    </location>
</feature>
<feature type="compositionally biased region" description="Low complexity" evidence="1">
    <location>
        <begin position="168"/>
        <end position="221"/>
    </location>
</feature>
<gene>
    <name evidence="3" type="ORF">HERILL_LOCUS10896</name>
</gene>
<feature type="region of interest" description="Disordered" evidence="1">
    <location>
        <begin position="89"/>
        <end position="113"/>
    </location>
</feature>
<feature type="region of interest" description="Disordered" evidence="1">
    <location>
        <begin position="251"/>
        <end position="309"/>
    </location>
</feature>
<sequence>MVPPTQNKTRKITPKSIFILPNKTTSPQINCPLGHVVENSKCIPTVQIDKHMILLNNLAILLNNTSQESNPDYDYDYEDQYKLIAETTNNVPETSNHAPDDGDGPLKIDLLDPGSIRDDNVHINDFSSEEDELDPKPFRAEASSSTPATTTTTEVTSSNGIPEFVNEPAAGSTTNSSASSTTTAQPATTTPRIYTEPSTAAATTTAISNSPSAPISSPSTTLLEGLSSTVQPSSILPSSFDAIPASSSVPLINSSPSHEDVGFSNNHADSGEDYSYLEEEQTRPTTVEDDESTEPVTSPDYTSPDVHEEFEDESFRVHATHQSTTVEEAQNNPAVADGFSNYEEQKTSSFPVSDTHSTLTSLYSVTKPITTLTPVLPTKSTFFPSNLETVKSTHNSNTDFSDTTIRFQDDSSHFTDNSENNDRFVYHHLGSVQSSKRPDRSDPTPQDVQEQLRMINKIVEENKKRSETSSKVRFPSNAFIQTDNVRADFVRFPESTASQQITPTMPTRLFTAETKVLPILRQPTLLTPTSSLSSFPNPPTTMTTERQNPKPFWWLPSSWEVDRDGDKPLLLRFWSRASPTSPTGTMSSTATTGFRENSRRPTDNLYREISAQDFYKVLGARNNRHHNTNEFT</sequence>
<feature type="domain" description="Folded gastrulation N-terminal" evidence="2">
    <location>
        <begin position="12"/>
        <end position="80"/>
    </location>
</feature>
<dbReference type="FunCoup" id="A0A7R8UW73">
    <property type="interactions" value="32"/>
</dbReference>
<dbReference type="InParanoid" id="A0A7R8UW73"/>
<reference evidence="3 4" key="1">
    <citation type="submission" date="2020-11" db="EMBL/GenBank/DDBJ databases">
        <authorList>
            <person name="Wallbank WR R."/>
            <person name="Pardo Diaz C."/>
            <person name="Kozak K."/>
            <person name="Martin S."/>
            <person name="Jiggins C."/>
            <person name="Moest M."/>
            <person name="Warren A I."/>
            <person name="Generalovic N T."/>
            <person name="Byers J.R.P. K."/>
            <person name="Montejo-Kovacevich G."/>
            <person name="Yen C E."/>
        </authorList>
    </citation>
    <scope>NUCLEOTIDE SEQUENCE [LARGE SCALE GENOMIC DNA]</scope>
</reference>
<feature type="compositionally biased region" description="Low complexity" evidence="1">
    <location>
        <begin position="580"/>
        <end position="593"/>
    </location>
</feature>
<evidence type="ECO:0000256" key="1">
    <source>
        <dbReference type="SAM" id="MobiDB-lite"/>
    </source>
</evidence>
<proteinExistence type="predicted"/>
<dbReference type="InterPro" id="IPR031761">
    <property type="entry name" value="FOG_N"/>
</dbReference>
<feature type="region of interest" description="Disordered" evidence="1">
    <location>
        <begin position="127"/>
        <end position="224"/>
    </location>
</feature>
<dbReference type="OrthoDB" id="8197748at2759"/>
<dbReference type="EMBL" id="LR899012">
    <property type="protein sequence ID" value="CAD7088252.1"/>
    <property type="molecule type" value="Genomic_DNA"/>
</dbReference>